<dbReference type="STRING" id="104421.E2AMF6"/>
<name>E2AMF6_CAMFO</name>
<dbReference type="OMA" id="MRREAMK"/>
<evidence type="ECO:0000256" key="1">
    <source>
        <dbReference type="SAM" id="Coils"/>
    </source>
</evidence>
<accession>E2AMF6</accession>
<protein>
    <submittedName>
        <fullName evidence="2">Uncharacterized protein</fullName>
    </submittedName>
</protein>
<keyword evidence="3" id="KW-1185">Reference proteome</keyword>
<feature type="coiled-coil region" evidence="1">
    <location>
        <begin position="20"/>
        <end position="79"/>
    </location>
</feature>
<dbReference type="OrthoDB" id="6105729at2759"/>
<evidence type="ECO:0000313" key="3">
    <source>
        <dbReference type="Proteomes" id="UP000000311"/>
    </source>
</evidence>
<dbReference type="EMBL" id="GL440813">
    <property type="protein sequence ID" value="EFN65380.1"/>
    <property type="molecule type" value="Genomic_DNA"/>
</dbReference>
<organism evidence="3">
    <name type="scientific">Camponotus floridanus</name>
    <name type="common">Florida carpenter ant</name>
    <dbReference type="NCBI Taxonomy" id="104421"/>
    <lineage>
        <taxon>Eukaryota</taxon>
        <taxon>Metazoa</taxon>
        <taxon>Ecdysozoa</taxon>
        <taxon>Arthropoda</taxon>
        <taxon>Hexapoda</taxon>
        <taxon>Insecta</taxon>
        <taxon>Pterygota</taxon>
        <taxon>Neoptera</taxon>
        <taxon>Endopterygota</taxon>
        <taxon>Hymenoptera</taxon>
        <taxon>Apocrita</taxon>
        <taxon>Aculeata</taxon>
        <taxon>Formicoidea</taxon>
        <taxon>Formicidae</taxon>
        <taxon>Formicinae</taxon>
        <taxon>Camponotus</taxon>
    </lineage>
</organism>
<keyword evidence="1" id="KW-0175">Coiled coil</keyword>
<evidence type="ECO:0000313" key="2">
    <source>
        <dbReference type="EMBL" id="EFN65380.1"/>
    </source>
</evidence>
<proteinExistence type="predicted"/>
<dbReference type="InParanoid" id="E2AMF6"/>
<dbReference type="FunCoup" id="E2AMF6">
    <property type="interactions" value="78"/>
</dbReference>
<sequence length="237" mass="27298">MNENLEKVTPESFCALLVAFETMKERCQRLQTRLAVVEKENIRLKCGRDAALKTDNSSESTLQEKIEELTKQKSQLSDHVFMVAAENRQLWNRLTRLTKTNKSLGSQLNKISDTLKQHPATQSPDITSYNFCDVFNSDKSGEKESLEEISLRLINSIMLEKSNLEQQYAEMVELQNNSELNLQKIGFTYPEDSDTDSLEQLKQVEIRLSQTKDALLGQQTRLKRTLQNLKKIRRGKI</sequence>
<gene>
    <name evidence="2" type="ORF">EAG_04962</name>
</gene>
<dbReference type="Proteomes" id="UP000000311">
    <property type="component" value="Unassembled WGS sequence"/>
</dbReference>
<reference evidence="2 3" key="1">
    <citation type="journal article" date="2010" name="Science">
        <title>Genomic comparison of the ants Camponotus floridanus and Harpegnathos saltator.</title>
        <authorList>
            <person name="Bonasio R."/>
            <person name="Zhang G."/>
            <person name="Ye C."/>
            <person name="Mutti N.S."/>
            <person name="Fang X."/>
            <person name="Qin N."/>
            <person name="Donahue G."/>
            <person name="Yang P."/>
            <person name="Li Q."/>
            <person name="Li C."/>
            <person name="Zhang P."/>
            <person name="Huang Z."/>
            <person name="Berger S.L."/>
            <person name="Reinberg D."/>
            <person name="Wang J."/>
            <person name="Liebig J."/>
        </authorList>
    </citation>
    <scope>NUCLEOTIDE SEQUENCE [LARGE SCALE GENOMIC DNA]</scope>
    <source>
        <strain evidence="3">C129</strain>
    </source>
</reference>
<dbReference type="AlphaFoldDB" id="E2AMF6"/>